<protein>
    <submittedName>
        <fullName evidence="1">Conserved hypothetical ATP binding protein</fullName>
    </submittedName>
</protein>
<dbReference type="HOGENOM" id="CLU_077970_2_0_4"/>
<dbReference type="InterPro" id="IPR027417">
    <property type="entry name" value="P-loop_NTPase"/>
</dbReference>
<evidence type="ECO:0000313" key="1">
    <source>
        <dbReference type="EMBL" id="ACB34659.1"/>
    </source>
</evidence>
<organism evidence="1 2">
    <name type="scientific">Leptothrix cholodnii (strain ATCC 51168 / LMG 8142 / SP-6)</name>
    <name type="common">Leptothrix discophora (strain SP-6)</name>
    <dbReference type="NCBI Taxonomy" id="395495"/>
    <lineage>
        <taxon>Bacteria</taxon>
        <taxon>Pseudomonadati</taxon>
        <taxon>Pseudomonadota</taxon>
        <taxon>Betaproteobacteria</taxon>
        <taxon>Burkholderiales</taxon>
        <taxon>Sphaerotilaceae</taxon>
        <taxon>Leptothrix</taxon>
    </lineage>
</organism>
<gene>
    <name evidence="1" type="ordered locus">Lcho_2394</name>
</gene>
<dbReference type="OrthoDB" id="4319884at2"/>
<dbReference type="PANTHER" id="PTHR42708:SF1">
    <property type="entry name" value="GLIDING MOTILITY PROTEIN MGLA"/>
    <property type="match status" value="1"/>
</dbReference>
<dbReference type="Gene3D" id="3.40.50.300">
    <property type="entry name" value="P-loop containing nucleotide triphosphate hydrolases"/>
    <property type="match status" value="1"/>
</dbReference>
<dbReference type="InterPro" id="IPR052705">
    <property type="entry name" value="Gliding_Motility_GTPase"/>
</dbReference>
<dbReference type="RefSeq" id="WP_012347415.1">
    <property type="nucleotide sequence ID" value="NC_010524.1"/>
</dbReference>
<dbReference type="AlphaFoldDB" id="B1Y4U6"/>
<keyword evidence="2" id="KW-1185">Reference proteome</keyword>
<dbReference type="SUPFAM" id="SSF52540">
    <property type="entry name" value="P-loop containing nucleoside triphosphate hydrolases"/>
    <property type="match status" value="1"/>
</dbReference>
<accession>B1Y4U6</accession>
<name>B1Y4U6_LEPCP</name>
<dbReference type="EMBL" id="CP001013">
    <property type="protein sequence ID" value="ACB34659.1"/>
    <property type="molecule type" value="Genomic_DNA"/>
</dbReference>
<evidence type="ECO:0000313" key="2">
    <source>
        <dbReference type="Proteomes" id="UP000001693"/>
    </source>
</evidence>
<dbReference type="eggNOG" id="COG2229">
    <property type="taxonomic scope" value="Bacteria"/>
</dbReference>
<dbReference type="STRING" id="395495.Lcho_2394"/>
<proteinExistence type="predicted"/>
<sequence>MTSLLRPLSRPALRPLIGDSLSDRVTFVGPYGVGKTTALRAVSDIPVLDTDVPMTREQLGADSHKTRTTVGFDYGEWQFGDGSRISLCGLPGQERFDAVWDALLPQSSGVVLWLFGDRPGGSAEGVAEMARWVSAIAARVPVVRLAVAITRLPAGFADSALDPYRDALQAWHPMAPVLSADPRSAADVRQVIAVSLASPAAAVTAVA</sequence>
<dbReference type="KEGG" id="lch:Lcho_2394"/>
<dbReference type="PANTHER" id="PTHR42708">
    <property type="entry name" value="ATP/GTP-BINDING PROTEIN-RELATED"/>
    <property type="match status" value="1"/>
</dbReference>
<dbReference type="Proteomes" id="UP000001693">
    <property type="component" value="Chromosome"/>
</dbReference>
<dbReference type="CDD" id="cd00882">
    <property type="entry name" value="Ras_like_GTPase"/>
    <property type="match status" value="1"/>
</dbReference>
<reference evidence="1 2" key="1">
    <citation type="submission" date="2008-03" db="EMBL/GenBank/DDBJ databases">
        <title>Complete sequence of Leptothrix cholodnii SP-6.</title>
        <authorList>
            <consortium name="US DOE Joint Genome Institute"/>
            <person name="Copeland A."/>
            <person name="Lucas S."/>
            <person name="Lapidus A."/>
            <person name="Glavina del Rio T."/>
            <person name="Dalin E."/>
            <person name="Tice H."/>
            <person name="Bruce D."/>
            <person name="Goodwin L."/>
            <person name="Pitluck S."/>
            <person name="Chertkov O."/>
            <person name="Brettin T."/>
            <person name="Detter J.C."/>
            <person name="Han C."/>
            <person name="Kuske C.R."/>
            <person name="Schmutz J."/>
            <person name="Larimer F."/>
            <person name="Land M."/>
            <person name="Hauser L."/>
            <person name="Kyrpides N."/>
            <person name="Lykidis A."/>
            <person name="Emerson D."/>
            <person name="Richardson P."/>
        </authorList>
    </citation>
    <scope>NUCLEOTIDE SEQUENCE [LARGE SCALE GENOMIC DNA]</scope>
    <source>
        <strain evidence="2">ATCC 51168 / LMG 8142 / SP-6</strain>
    </source>
</reference>